<dbReference type="HOGENOM" id="CLU_067171_1_0_1"/>
<name>G2QGA0_THET4</name>
<evidence type="ECO:0000313" key="3">
    <source>
        <dbReference type="Proteomes" id="UP000007322"/>
    </source>
</evidence>
<feature type="region of interest" description="Disordered" evidence="1">
    <location>
        <begin position="254"/>
        <end position="274"/>
    </location>
</feature>
<dbReference type="eggNOG" id="ENOG502T26A">
    <property type="taxonomic scope" value="Eukaryota"/>
</dbReference>
<gene>
    <name evidence="2" type="ORF">MYCTH_68753</name>
</gene>
<sequence length="274" mass="30353">MKLDSFVATAFLASTAAAIGPAGPIPRLHGIAEKMKNWKWPDPFSSPRHEEFTAACEATGRFRAAEHPLDDLSLEHSRGGLLAYRDALKSVFASREYPGSWDGVDPHGYDRKLLIMDYETMPLRVREWIEHQERTNGPGKGLFAVYPRPAPGTRVMKTIKVPDEVPVSAEWRAKDDRRVALFAPGAIYEHLPLWVAEGSECEEQLADLSKYSAELVDGGVVAYPVDHSSPGSSPLQREIEFTIKAQVLKLKEGVQAAEQTEKTKDTKSAGKEEL</sequence>
<keyword evidence="3" id="KW-1185">Reference proteome</keyword>
<proteinExistence type="predicted"/>
<dbReference type="OMA" id="REYPGGW"/>
<dbReference type="VEuPathDB" id="FungiDB:MYCTH_68753"/>
<dbReference type="Proteomes" id="UP000007322">
    <property type="component" value="Chromosome 4"/>
</dbReference>
<evidence type="ECO:0000313" key="2">
    <source>
        <dbReference type="EMBL" id="AEO59360.1"/>
    </source>
</evidence>
<dbReference type="KEGG" id="mtm:MYCTH_68753"/>
<reference evidence="2 3" key="1">
    <citation type="journal article" date="2011" name="Nat. Biotechnol.">
        <title>Comparative genomic analysis of the thermophilic biomass-degrading fungi Myceliophthora thermophila and Thielavia terrestris.</title>
        <authorList>
            <person name="Berka R.M."/>
            <person name="Grigoriev I.V."/>
            <person name="Otillar R."/>
            <person name="Salamov A."/>
            <person name="Grimwood J."/>
            <person name="Reid I."/>
            <person name="Ishmael N."/>
            <person name="John T."/>
            <person name="Darmond C."/>
            <person name="Moisan M.-C."/>
            <person name="Henrissat B."/>
            <person name="Coutinho P.M."/>
            <person name="Lombard V."/>
            <person name="Natvig D.O."/>
            <person name="Lindquist E."/>
            <person name="Schmutz J."/>
            <person name="Lucas S."/>
            <person name="Harris P."/>
            <person name="Powlowski J."/>
            <person name="Bellemare A."/>
            <person name="Taylor D."/>
            <person name="Butler G."/>
            <person name="de Vries R.P."/>
            <person name="Allijn I.E."/>
            <person name="van den Brink J."/>
            <person name="Ushinsky S."/>
            <person name="Storms R."/>
            <person name="Powell A.J."/>
            <person name="Paulsen I.T."/>
            <person name="Elbourne L.D.H."/>
            <person name="Baker S.E."/>
            <person name="Magnuson J."/>
            <person name="LaBoissiere S."/>
            <person name="Clutterbuck A.J."/>
            <person name="Martinez D."/>
            <person name="Wogulis M."/>
            <person name="de Leon A.L."/>
            <person name="Rey M.W."/>
            <person name="Tsang A."/>
        </authorList>
    </citation>
    <scope>NUCLEOTIDE SEQUENCE [LARGE SCALE GENOMIC DNA]</scope>
    <source>
        <strain evidence="3">ATCC 42464 / BCRC 31852 / DSM 1799</strain>
    </source>
</reference>
<dbReference type="RefSeq" id="XP_003664605.1">
    <property type="nucleotide sequence ID" value="XM_003664557.1"/>
</dbReference>
<organism evidence="2 3">
    <name type="scientific">Thermothelomyces thermophilus (strain ATCC 42464 / BCRC 31852 / DSM 1799)</name>
    <name type="common">Sporotrichum thermophile</name>
    <dbReference type="NCBI Taxonomy" id="573729"/>
    <lineage>
        <taxon>Eukaryota</taxon>
        <taxon>Fungi</taxon>
        <taxon>Dikarya</taxon>
        <taxon>Ascomycota</taxon>
        <taxon>Pezizomycotina</taxon>
        <taxon>Sordariomycetes</taxon>
        <taxon>Sordariomycetidae</taxon>
        <taxon>Sordariales</taxon>
        <taxon>Chaetomiaceae</taxon>
        <taxon>Thermothelomyces</taxon>
    </lineage>
</organism>
<dbReference type="EMBL" id="CP003005">
    <property type="protein sequence ID" value="AEO59360.1"/>
    <property type="molecule type" value="Genomic_DNA"/>
</dbReference>
<dbReference type="InParanoid" id="G2QGA0"/>
<evidence type="ECO:0000256" key="1">
    <source>
        <dbReference type="SAM" id="MobiDB-lite"/>
    </source>
</evidence>
<dbReference type="AlphaFoldDB" id="G2QGA0"/>
<protein>
    <submittedName>
        <fullName evidence="2">Uncharacterized protein</fullName>
    </submittedName>
</protein>
<dbReference type="GeneID" id="11506429"/>
<accession>G2QGA0</accession>
<dbReference type="OrthoDB" id="4359806at2759"/>
<feature type="compositionally biased region" description="Basic and acidic residues" evidence="1">
    <location>
        <begin position="259"/>
        <end position="274"/>
    </location>
</feature>